<name>A0AAD5MSL0_PARTN</name>
<keyword evidence="2" id="KW-1185">Reference proteome</keyword>
<organism evidence="1 2">
    <name type="scientific">Parelaphostrongylus tenuis</name>
    <name type="common">Meningeal worm</name>
    <dbReference type="NCBI Taxonomy" id="148309"/>
    <lineage>
        <taxon>Eukaryota</taxon>
        <taxon>Metazoa</taxon>
        <taxon>Ecdysozoa</taxon>
        <taxon>Nematoda</taxon>
        <taxon>Chromadorea</taxon>
        <taxon>Rhabditida</taxon>
        <taxon>Rhabditina</taxon>
        <taxon>Rhabditomorpha</taxon>
        <taxon>Strongyloidea</taxon>
        <taxon>Metastrongylidae</taxon>
        <taxon>Parelaphostrongylus</taxon>
    </lineage>
</organism>
<accession>A0AAD5MSL0</accession>
<dbReference type="EMBL" id="JAHQIW010004108">
    <property type="protein sequence ID" value="KAJ1361068.1"/>
    <property type="molecule type" value="Genomic_DNA"/>
</dbReference>
<evidence type="ECO:0000313" key="1">
    <source>
        <dbReference type="EMBL" id="KAJ1361068.1"/>
    </source>
</evidence>
<comment type="caution">
    <text evidence="1">The sequence shown here is derived from an EMBL/GenBank/DDBJ whole genome shotgun (WGS) entry which is preliminary data.</text>
</comment>
<dbReference type="AlphaFoldDB" id="A0AAD5MSL0"/>
<sequence>MTDLTPLHVFNGLMFAGANATLSPTFADYCEAAIRTNYENGNEVTSGIGTNEPIAAVRTKNSSLLRMQNNVLSVSITCYKASLEVNYVR</sequence>
<feature type="non-terminal residue" evidence="1">
    <location>
        <position position="1"/>
    </location>
</feature>
<dbReference type="Proteomes" id="UP001196413">
    <property type="component" value="Unassembled WGS sequence"/>
</dbReference>
<reference evidence="1" key="1">
    <citation type="submission" date="2021-06" db="EMBL/GenBank/DDBJ databases">
        <title>Parelaphostrongylus tenuis whole genome reference sequence.</title>
        <authorList>
            <person name="Garwood T.J."/>
            <person name="Larsen P.A."/>
            <person name="Fountain-Jones N.M."/>
            <person name="Garbe J.R."/>
            <person name="Macchietto M.G."/>
            <person name="Kania S.A."/>
            <person name="Gerhold R.W."/>
            <person name="Richards J.E."/>
            <person name="Wolf T.M."/>
        </authorList>
    </citation>
    <scope>NUCLEOTIDE SEQUENCE</scope>
    <source>
        <strain evidence="1">MNPRO001-30</strain>
        <tissue evidence="1">Meninges</tissue>
    </source>
</reference>
<evidence type="ECO:0000313" key="2">
    <source>
        <dbReference type="Proteomes" id="UP001196413"/>
    </source>
</evidence>
<gene>
    <name evidence="1" type="ORF">KIN20_020244</name>
</gene>
<protein>
    <submittedName>
        <fullName evidence="1">Uncharacterized protein</fullName>
    </submittedName>
</protein>
<proteinExistence type="predicted"/>